<sequence>MGHRIAMVVLDTCLILTSVVGLILLAIGYSIPDWLYVTRTLGSANESSIHMSIWYDTLCAVGYSNCRHSSSHDNLSSELVQLDNKGTLMWIPVGMMAQVHYDLTNDLYKLSSVSGGAVTNSMVSIRSPSGLIVAGVGAFLVVIAGFLFLFYPCFIDTSDSESSAESIREGRSHSMNAEEVLSESNAASKNIWDILLILITSLALLFLVVGYALPSWLYTSYTDSLSRTSTFHMSIWYNTLCPAFLPKCMTTSHSGIDDDLTNLKDAEYMFLVDTIIASTDGDLVWDAWQAMTTISVIMVFLGLIWAFCFVWYVRSGRTKYIKFFAVQGFFFMLVSAVLMWVPVGMAADVNRDLNNELSYLNSLIKGGATASSKNLTMKAPSALILAAIGAFFASVSTVVYLCYLCRPHGRTHRRSKRHLSQKSDHEEYSKSRLVGSSATHGALIVFTMLAFILLAIGYAIPDWVYVTTTINTNVEASIHMSIWYITLCPNTQNACKTSIYSGFGQELKVLNNTGYNQFVATVMLKSDGNLVWTVWQSLTTISVCLVFLGLVFAITLVCCVKREHYKYYKILAVQGFLSLFIANVLMWVTVGMVVDVNRTLDVAFMTLSRSIPAQTVDLNLKPPSGLILAAIGTFFSFIAAVIFLCYLCTCRKRRSTQRSKYYTYTKYPNTTHNISYVEDPRYMYSRGAPPAYYDQRVIEYDDHPMVEYVRQSKRDYREYDASQKITAGPSRFYRYYEYPYQSYKY</sequence>
<proteinExistence type="predicted"/>
<evidence type="ECO:0000313" key="7">
    <source>
        <dbReference type="Proteomes" id="UP001634394"/>
    </source>
</evidence>
<protein>
    <submittedName>
        <fullName evidence="6">Uncharacterized protein</fullName>
    </submittedName>
</protein>
<keyword evidence="7" id="KW-1185">Reference proteome</keyword>
<keyword evidence="4 5" id="KW-0472">Membrane</keyword>
<evidence type="ECO:0000256" key="5">
    <source>
        <dbReference type="SAM" id="Phobius"/>
    </source>
</evidence>
<feature type="transmembrane region" description="Helical" evidence="5">
    <location>
        <begin position="570"/>
        <end position="594"/>
    </location>
</feature>
<organism evidence="6 7">
    <name type="scientific">Sinanodonta woodiana</name>
    <name type="common">Chinese pond mussel</name>
    <name type="synonym">Anodonta woodiana</name>
    <dbReference type="NCBI Taxonomy" id="1069815"/>
    <lineage>
        <taxon>Eukaryota</taxon>
        <taxon>Metazoa</taxon>
        <taxon>Spiralia</taxon>
        <taxon>Lophotrochozoa</taxon>
        <taxon>Mollusca</taxon>
        <taxon>Bivalvia</taxon>
        <taxon>Autobranchia</taxon>
        <taxon>Heteroconchia</taxon>
        <taxon>Palaeoheterodonta</taxon>
        <taxon>Unionida</taxon>
        <taxon>Unionoidea</taxon>
        <taxon>Unionidae</taxon>
        <taxon>Unioninae</taxon>
        <taxon>Sinanodonta</taxon>
    </lineage>
</organism>
<feature type="transmembrane region" description="Helical" evidence="5">
    <location>
        <begin position="626"/>
        <end position="648"/>
    </location>
</feature>
<keyword evidence="2 5" id="KW-0812">Transmembrane</keyword>
<dbReference type="Gene3D" id="1.20.140.150">
    <property type="match status" value="2"/>
</dbReference>
<reference evidence="6 7" key="1">
    <citation type="submission" date="2024-11" db="EMBL/GenBank/DDBJ databases">
        <title>Chromosome-level genome assembly of the freshwater bivalve Anodonta woodiana.</title>
        <authorList>
            <person name="Chen X."/>
        </authorList>
    </citation>
    <scope>NUCLEOTIDE SEQUENCE [LARGE SCALE GENOMIC DNA]</scope>
    <source>
        <strain evidence="6">MN2024</strain>
        <tissue evidence="6">Gills</tissue>
    </source>
</reference>
<feature type="transmembrane region" description="Helical" evidence="5">
    <location>
        <begin position="320"/>
        <end position="341"/>
    </location>
</feature>
<keyword evidence="3 5" id="KW-1133">Transmembrane helix</keyword>
<name>A0ABD3UUQ7_SINWO</name>
<feature type="transmembrane region" description="Helical" evidence="5">
    <location>
        <begin position="438"/>
        <end position="460"/>
    </location>
</feature>
<evidence type="ECO:0000256" key="3">
    <source>
        <dbReference type="ARBA" id="ARBA00022989"/>
    </source>
</evidence>
<dbReference type="PANTHER" id="PTHR10671">
    <property type="entry name" value="EPITHELIAL MEMBRANE PROTEIN-RELATED"/>
    <property type="match status" value="1"/>
</dbReference>
<evidence type="ECO:0000313" key="6">
    <source>
        <dbReference type="EMBL" id="KAL3852233.1"/>
    </source>
</evidence>
<dbReference type="EMBL" id="JBJQND010000015">
    <property type="protein sequence ID" value="KAL3852233.1"/>
    <property type="molecule type" value="Genomic_DNA"/>
</dbReference>
<feature type="transmembrane region" description="Helical" evidence="5">
    <location>
        <begin position="191"/>
        <end position="213"/>
    </location>
</feature>
<feature type="transmembrane region" description="Helical" evidence="5">
    <location>
        <begin position="382"/>
        <end position="405"/>
    </location>
</feature>
<dbReference type="PANTHER" id="PTHR10671:SF108">
    <property type="entry name" value="CLAUDIN FAMILY PROTEIN-RELATED"/>
    <property type="match status" value="1"/>
</dbReference>
<comment type="caution">
    <text evidence="6">The sequence shown here is derived from an EMBL/GenBank/DDBJ whole genome shotgun (WGS) entry which is preliminary data.</text>
</comment>
<feature type="transmembrane region" description="Helical" evidence="5">
    <location>
        <begin position="7"/>
        <end position="31"/>
    </location>
</feature>
<comment type="subcellular location">
    <subcellularLocation>
        <location evidence="1">Membrane</location>
        <topology evidence="1">Multi-pass membrane protein</topology>
    </subcellularLocation>
</comment>
<evidence type="ECO:0000256" key="1">
    <source>
        <dbReference type="ARBA" id="ARBA00004141"/>
    </source>
</evidence>
<gene>
    <name evidence="6" type="ORF">ACJMK2_015903</name>
</gene>
<feature type="transmembrane region" description="Helical" evidence="5">
    <location>
        <begin position="288"/>
        <end position="313"/>
    </location>
</feature>
<dbReference type="GO" id="GO:0016020">
    <property type="term" value="C:membrane"/>
    <property type="evidence" value="ECO:0007669"/>
    <property type="project" value="UniProtKB-SubCell"/>
</dbReference>
<dbReference type="Proteomes" id="UP001634394">
    <property type="component" value="Unassembled WGS sequence"/>
</dbReference>
<accession>A0ABD3UUQ7</accession>
<dbReference type="InterPro" id="IPR050579">
    <property type="entry name" value="PMP-22/EMP/MP20-like"/>
</dbReference>
<evidence type="ECO:0000256" key="2">
    <source>
        <dbReference type="ARBA" id="ARBA00022692"/>
    </source>
</evidence>
<feature type="transmembrane region" description="Helical" evidence="5">
    <location>
        <begin position="534"/>
        <end position="558"/>
    </location>
</feature>
<feature type="transmembrane region" description="Helical" evidence="5">
    <location>
        <begin position="131"/>
        <end position="151"/>
    </location>
</feature>
<evidence type="ECO:0000256" key="4">
    <source>
        <dbReference type="ARBA" id="ARBA00023136"/>
    </source>
</evidence>
<dbReference type="AlphaFoldDB" id="A0ABD3UUQ7"/>